<gene>
    <name evidence="3" type="ORF">LAMO00422_LOCUS19540</name>
</gene>
<organism evidence="3">
    <name type="scientific">Amorphochlora amoebiformis</name>
    <dbReference type="NCBI Taxonomy" id="1561963"/>
    <lineage>
        <taxon>Eukaryota</taxon>
        <taxon>Sar</taxon>
        <taxon>Rhizaria</taxon>
        <taxon>Cercozoa</taxon>
        <taxon>Chlorarachniophyceae</taxon>
        <taxon>Amorphochlora</taxon>
    </lineage>
</organism>
<reference evidence="3" key="1">
    <citation type="submission" date="2021-01" db="EMBL/GenBank/DDBJ databases">
        <authorList>
            <person name="Corre E."/>
            <person name="Pelletier E."/>
            <person name="Niang G."/>
            <person name="Scheremetjew M."/>
            <person name="Finn R."/>
            <person name="Kale V."/>
            <person name="Holt S."/>
            <person name="Cochrane G."/>
            <person name="Meng A."/>
            <person name="Brown T."/>
            <person name="Cohen L."/>
        </authorList>
    </citation>
    <scope>NUCLEOTIDE SEQUENCE</scope>
    <source>
        <strain evidence="3">CCMP2058</strain>
    </source>
</reference>
<dbReference type="InterPro" id="IPR011993">
    <property type="entry name" value="PH-like_dom_sf"/>
</dbReference>
<sequence length="317" mass="35342">MSEKDYEKQALVQIMHLFAPLDRSTKDRILEDLQKMRDRNESVGCLPKVYITGIASGLATELDVLRAENKELKAQLKDHGITVDPGGQDDIFSKSNRGDKLKRISSFHALPEIKTPNLMSQTPSNAPGPDLSSLDTKDPSTQSQEVISGQTVTIEVVKHLQQGTGLLKKMRWSAPKIRVFKLSKDMQYLERESLNFLSFEPTRIHLNHITAMESDTRSTVAPDLREAGFCILYDPSGKGSKKNSRFFDVIAPTAADYLLWTRGLQLVLETRAGSKATGSALKAELLSLTIEIPVTMINHWYVQHFPNGCMDDGDDAL</sequence>
<name>A0A7S0DNJ5_9EUKA</name>
<evidence type="ECO:0008006" key="4">
    <source>
        <dbReference type="Google" id="ProtNLM"/>
    </source>
</evidence>
<dbReference type="EMBL" id="HBEM01028591">
    <property type="protein sequence ID" value="CAD8460582.1"/>
    <property type="molecule type" value="Transcribed_RNA"/>
</dbReference>
<protein>
    <recommendedName>
        <fullName evidence="4">PH domain-containing protein</fullName>
    </recommendedName>
</protein>
<dbReference type="Gene3D" id="2.30.29.30">
    <property type="entry name" value="Pleckstrin-homology domain (PH domain)/Phosphotyrosine-binding domain (PTB)"/>
    <property type="match status" value="1"/>
</dbReference>
<evidence type="ECO:0000256" key="1">
    <source>
        <dbReference type="SAM" id="Coils"/>
    </source>
</evidence>
<accession>A0A7S0DNJ5</accession>
<proteinExistence type="predicted"/>
<keyword evidence="1" id="KW-0175">Coiled coil</keyword>
<evidence type="ECO:0000256" key="2">
    <source>
        <dbReference type="SAM" id="MobiDB-lite"/>
    </source>
</evidence>
<dbReference type="SUPFAM" id="SSF50729">
    <property type="entry name" value="PH domain-like"/>
    <property type="match status" value="1"/>
</dbReference>
<feature type="region of interest" description="Disordered" evidence="2">
    <location>
        <begin position="112"/>
        <end position="143"/>
    </location>
</feature>
<evidence type="ECO:0000313" key="3">
    <source>
        <dbReference type="EMBL" id="CAD8460582.1"/>
    </source>
</evidence>
<feature type="coiled-coil region" evidence="1">
    <location>
        <begin position="55"/>
        <end position="82"/>
    </location>
</feature>
<dbReference type="AlphaFoldDB" id="A0A7S0DNJ5"/>